<comment type="caution">
    <text evidence="2">The sequence shown here is derived from an EMBL/GenBank/DDBJ whole genome shotgun (WGS) entry which is preliminary data.</text>
</comment>
<accession>A0ABQ2CIH8</accession>
<dbReference type="PANTHER" id="PTHR35867">
    <property type="entry name" value="PROTEIN RSEC"/>
    <property type="match status" value="1"/>
</dbReference>
<dbReference type="Pfam" id="PF04246">
    <property type="entry name" value="RseC_MucC"/>
    <property type="match status" value="1"/>
</dbReference>
<evidence type="ECO:0000256" key="1">
    <source>
        <dbReference type="SAM" id="Phobius"/>
    </source>
</evidence>
<sequence length="159" mass="16824">MIEERARVLSVEQGAAWVETIRRSACDTCQARNGCGQSMLQRLGLGARHGFVRVLSHGADCRVGDEVLIGIPEHAVVQGSALVYLAPLVALFAGSLAAQASGAAEPWVILAGLSGLGIGFAAVRWRGRRWEHDPAFVPRVLRRVTDGAGVVSDIREGSG</sequence>
<evidence type="ECO:0000313" key="3">
    <source>
        <dbReference type="Proteomes" id="UP000633263"/>
    </source>
</evidence>
<keyword evidence="1" id="KW-1133">Transmembrane helix</keyword>
<dbReference type="RefSeq" id="WP_188634800.1">
    <property type="nucleotide sequence ID" value="NZ_BMNN01000001.1"/>
</dbReference>
<organism evidence="2 3">
    <name type="scientific">Halopseudomonas pertucinogena</name>
    <dbReference type="NCBI Taxonomy" id="86175"/>
    <lineage>
        <taxon>Bacteria</taxon>
        <taxon>Pseudomonadati</taxon>
        <taxon>Pseudomonadota</taxon>
        <taxon>Gammaproteobacteria</taxon>
        <taxon>Pseudomonadales</taxon>
        <taxon>Pseudomonadaceae</taxon>
        <taxon>Halopseudomonas</taxon>
    </lineage>
</organism>
<keyword evidence="3" id="KW-1185">Reference proteome</keyword>
<feature type="transmembrane region" description="Helical" evidence="1">
    <location>
        <begin position="81"/>
        <end position="100"/>
    </location>
</feature>
<dbReference type="InterPro" id="IPR007359">
    <property type="entry name" value="SigmaE_reg_RseC_MucC"/>
</dbReference>
<gene>
    <name evidence="2" type="primary">mucC</name>
    <name evidence="2" type="ORF">GCM10009083_02730</name>
</gene>
<dbReference type="InterPro" id="IPR026268">
    <property type="entry name" value="RseC"/>
</dbReference>
<proteinExistence type="predicted"/>
<feature type="transmembrane region" description="Helical" evidence="1">
    <location>
        <begin position="106"/>
        <end position="123"/>
    </location>
</feature>
<protein>
    <submittedName>
        <fullName evidence="2">Positive regulator for alginate biosynthesis MucC</fullName>
    </submittedName>
</protein>
<evidence type="ECO:0000313" key="2">
    <source>
        <dbReference type="EMBL" id="GGI89811.1"/>
    </source>
</evidence>
<dbReference type="EMBL" id="BMNN01000001">
    <property type="protein sequence ID" value="GGI89811.1"/>
    <property type="molecule type" value="Genomic_DNA"/>
</dbReference>
<dbReference type="PANTHER" id="PTHR35867:SF1">
    <property type="entry name" value="PROTEIN RSEC"/>
    <property type="match status" value="1"/>
</dbReference>
<keyword evidence="1" id="KW-0812">Transmembrane</keyword>
<dbReference type="PIRSF" id="PIRSF004923">
    <property type="entry name" value="RseC"/>
    <property type="match status" value="1"/>
</dbReference>
<dbReference type="Proteomes" id="UP000633263">
    <property type="component" value="Unassembled WGS sequence"/>
</dbReference>
<keyword evidence="1" id="KW-0472">Membrane</keyword>
<reference evidence="3" key="1">
    <citation type="journal article" date="2019" name="Int. J. Syst. Evol. Microbiol.">
        <title>The Global Catalogue of Microorganisms (GCM) 10K type strain sequencing project: providing services to taxonomists for standard genome sequencing and annotation.</title>
        <authorList>
            <consortium name="The Broad Institute Genomics Platform"/>
            <consortium name="The Broad Institute Genome Sequencing Center for Infectious Disease"/>
            <person name="Wu L."/>
            <person name="Ma J."/>
        </authorList>
    </citation>
    <scope>NUCLEOTIDE SEQUENCE [LARGE SCALE GENOMIC DNA]</scope>
    <source>
        <strain evidence="3">JCM 11590</strain>
    </source>
</reference>
<name>A0ABQ2CIH8_9GAMM</name>